<evidence type="ECO:0000313" key="4">
    <source>
        <dbReference type="Proteomes" id="UP000250003"/>
    </source>
</evidence>
<evidence type="ECO:0000259" key="2">
    <source>
        <dbReference type="PROSITE" id="PS51711"/>
    </source>
</evidence>
<evidence type="ECO:0000256" key="1">
    <source>
        <dbReference type="SAM" id="Phobius"/>
    </source>
</evidence>
<dbReference type="GO" id="GO:0005525">
    <property type="term" value="F:GTP binding"/>
    <property type="evidence" value="ECO:0007669"/>
    <property type="project" value="InterPro"/>
</dbReference>
<organism evidence="3 4">
    <name type="scientific">Blautia argi</name>
    <dbReference type="NCBI Taxonomy" id="1912897"/>
    <lineage>
        <taxon>Bacteria</taxon>
        <taxon>Bacillati</taxon>
        <taxon>Bacillota</taxon>
        <taxon>Clostridia</taxon>
        <taxon>Lachnospirales</taxon>
        <taxon>Lachnospiraceae</taxon>
        <taxon>Blautia</taxon>
    </lineage>
</organism>
<dbReference type="InterPro" id="IPR050860">
    <property type="entry name" value="FeoB_GTPase"/>
</dbReference>
<dbReference type="PANTHER" id="PTHR43185:SF2">
    <property type="entry name" value="FERROUS IRON TRANSPORT PROTEIN B"/>
    <property type="match status" value="1"/>
</dbReference>
<dbReference type="GO" id="GO:0005886">
    <property type="term" value="C:plasma membrane"/>
    <property type="evidence" value="ECO:0007669"/>
    <property type="project" value="TreeGrafter"/>
</dbReference>
<name>A0A2Z4U8I4_9FIRM</name>
<sequence>MLHFHQKTDSVCTIILAGNPNVGKSTVFNGLTGMHQHTGNWSGKTVALATGRCKIKNHTYAFTDLPGCYSLHACSTEEKIAGSCLMGNTAHAVLVICDAVCLERNLHLVLQILAVTDNVILCVNLMDQAAKKGIHISCDILEKELHIPVIGITARRKREIRRLKTFLNTCMYEKNTVRQSFSEQNPDLSTPEIQARLASSLYQKAVCRKKQHLPSFDQALDTLFTGKYTGIFCMLLLLLGIFWITLLGANSISQVLQDVLFRLEPLLYEKLSGILPLKLCQLLVFGCYRVTAWVVSVMLPPMAVFFPLFTLLEDFGYLPRIAFNMDCCFSKCRACGKQALTMLMGFGCNAVGVTGCRIIDSPRERLIAILTNSFVPCNGRFPTILAVLTIFFATALPSDSRILHALLLAVLLTCVILFGVAMTFLASRLLSATILKGVPSSFTLELPPYRKPQICSVLLHSIINRTLLVLTRAIFAAFPAGLLIWLTANIRIDQTTLLTLLSSFLDPFARLLGLDGTILLAFILGIPANEIVIPVMIMAYTAQSSLVDFQSLSSLHTLLTEQGWTFSTAVSMLIFSVLHWPCATTLLTIKKETHSLKWTALAFLLPTCMGFLLCFLVTCFFRILSLS</sequence>
<reference evidence="4" key="1">
    <citation type="submission" date="2018-06" db="EMBL/GenBank/DDBJ databases">
        <title>Description of Blautia argi sp. nov., a new anaerobic isolated from dog feces.</title>
        <authorList>
            <person name="Chang Y.-H."/>
            <person name="Paek J."/>
            <person name="Shin Y."/>
        </authorList>
    </citation>
    <scope>NUCLEOTIDE SEQUENCE [LARGE SCALE GENOMIC DNA]</scope>
    <source>
        <strain evidence="4">KCTC 15426</strain>
    </source>
</reference>
<keyword evidence="1" id="KW-0472">Membrane</keyword>
<dbReference type="Gene3D" id="3.40.50.300">
    <property type="entry name" value="P-loop containing nucleotide triphosphate hydrolases"/>
    <property type="match status" value="1"/>
</dbReference>
<feature type="transmembrane region" description="Helical" evidence="1">
    <location>
        <begin position="292"/>
        <end position="312"/>
    </location>
</feature>
<dbReference type="InterPro" id="IPR030389">
    <property type="entry name" value="G_FEOB_dom"/>
</dbReference>
<feature type="transmembrane region" description="Helical" evidence="1">
    <location>
        <begin position="379"/>
        <end position="396"/>
    </location>
</feature>
<feature type="transmembrane region" description="Helical" evidence="1">
    <location>
        <begin position="601"/>
        <end position="624"/>
    </location>
</feature>
<dbReference type="InterPro" id="IPR011640">
    <property type="entry name" value="Fe2_transport_prot_B_C"/>
</dbReference>
<dbReference type="Pfam" id="PF02421">
    <property type="entry name" value="FeoB_N"/>
    <property type="match status" value="1"/>
</dbReference>
<dbReference type="OrthoDB" id="9809127at2"/>
<dbReference type="GO" id="GO:0015093">
    <property type="term" value="F:ferrous iron transmembrane transporter activity"/>
    <property type="evidence" value="ECO:0007669"/>
    <property type="project" value="InterPro"/>
</dbReference>
<keyword evidence="1" id="KW-0812">Transmembrane</keyword>
<dbReference type="PANTHER" id="PTHR43185">
    <property type="entry name" value="FERROUS IRON TRANSPORT PROTEIN B"/>
    <property type="match status" value="1"/>
</dbReference>
<gene>
    <name evidence="3" type="ORF">DQQ01_03465</name>
</gene>
<dbReference type="SUPFAM" id="SSF52540">
    <property type="entry name" value="P-loop containing nucleoside triphosphate hydrolases"/>
    <property type="match status" value="1"/>
</dbReference>
<keyword evidence="4" id="KW-1185">Reference proteome</keyword>
<dbReference type="Proteomes" id="UP000250003">
    <property type="component" value="Chromosome"/>
</dbReference>
<feature type="transmembrane region" description="Helical" evidence="1">
    <location>
        <begin position="564"/>
        <end position="589"/>
    </location>
</feature>
<evidence type="ECO:0000313" key="3">
    <source>
        <dbReference type="EMBL" id="AWY97357.1"/>
    </source>
</evidence>
<dbReference type="InterPro" id="IPR027417">
    <property type="entry name" value="P-loop_NTPase"/>
</dbReference>
<dbReference type="Pfam" id="PF07670">
    <property type="entry name" value="Gate"/>
    <property type="match status" value="2"/>
</dbReference>
<dbReference type="RefSeq" id="WP_111918423.1">
    <property type="nucleotide sequence ID" value="NZ_CP030280.1"/>
</dbReference>
<dbReference type="AlphaFoldDB" id="A0A2Z4U8I4"/>
<feature type="transmembrane region" description="Helical" evidence="1">
    <location>
        <begin position="467"/>
        <end position="488"/>
    </location>
</feature>
<dbReference type="EMBL" id="CP030280">
    <property type="protein sequence ID" value="AWY97357.1"/>
    <property type="molecule type" value="Genomic_DNA"/>
</dbReference>
<dbReference type="Pfam" id="PF07664">
    <property type="entry name" value="FeoB_C"/>
    <property type="match status" value="1"/>
</dbReference>
<protein>
    <submittedName>
        <fullName evidence="3">Ferrous iron transporter B</fullName>
    </submittedName>
</protein>
<feature type="domain" description="FeoB-type G" evidence="2">
    <location>
        <begin position="11"/>
        <end position="173"/>
    </location>
</feature>
<dbReference type="KEGG" id="blau:DQQ01_03465"/>
<dbReference type="CDD" id="cd01879">
    <property type="entry name" value="FeoB"/>
    <property type="match status" value="1"/>
</dbReference>
<keyword evidence="1" id="KW-1133">Transmembrane helix</keyword>
<feature type="transmembrane region" description="Helical" evidence="1">
    <location>
        <begin position="228"/>
        <end position="246"/>
    </location>
</feature>
<feature type="transmembrane region" description="Helical" evidence="1">
    <location>
        <begin position="402"/>
        <end position="426"/>
    </location>
</feature>
<dbReference type="InterPro" id="IPR011642">
    <property type="entry name" value="Gate_dom"/>
</dbReference>
<proteinExistence type="predicted"/>
<accession>A0A2Z4U8I4</accession>
<dbReference type="PROSITE" id="PS51711">
    <property type="entry name" value="G_FEOB"/>
    <property type="match status" value="1"/>
</dbReference>